<evidence type="ECO:0000313" key="2">
    <source>
        <dbReference type="Proteomes" id="UP001169760"/>
    </source>
</evidence>
<evidence type="ECO:0000313" key="1">
    <source>
        <dbReference type="EMBL" id="MDO6421725.1"/>
    </source>
</evidence>
<dbReference type="Gene3D" id="3.30.160.100">
    <property type="entry name" value="Ribosome hibernation promotion factor-like"/>
    <property type="match status" value="1"/>
</dbReference>
<dbReference type="Pfam" id="PF02482">
    <property type="entry name" value="Ribosomal_S30AE"/>
    <property type="match status" value="1"/>
</dbReference>
<accession>A0AAW7X1V3</accession>
<dbReference type="AlphaFoldDB" id="A0AAW7X1V3"/>
<gene>
    <name evidence="1" type="ORF">Q4521_04500</name>
</gene>
<dbReference type="EMBL" id="JAUOPB010000003">
    <property type="protein sequence ID" value="MDO6421725.1"/>
    <property type="molecule type" value="Genomic_DNA"/>
</dbReference>
<dbReference type="InterPro" id="IPR036567">
    <property type="entry name" value="RHF-like"/>
</dbReference>
<dbReference type="GeneID" id="98613276"/>
<dbReference type="Proteomes" id="UP001169760">
    <property type="component" value="Unassembled WGS sequence"/>
</dbReference>
<reference evidence="1" key="1">
    <citation type="submission" date="2023-07" db="EMBL/GenBank/DDBJ databases">
        <title>Genome content predicts the carbon catabolic preferences of heterotrophic bacteria.</title>
        <authorList>
            <person name="Gralka M."/>
        </authorList>
    </citation>
    <scope>NUCLEOTIDE SEQUENCE</scope>
    <source>
        <strain evidence="1">I3M17_2</strain>
    </source>
</reference>
<dbReference type="SUPFAM" id="SSF69754">
    <property type="entry name" value="Ribosome binding protein Y (YfiA homologue)"/>
    <property type="match status" value="1"/>
</dbReference>
<proteinExistence type="predicted"/>
<dbReference type="InterPro" id="IPR003489">
    <property type="entry name" value="RHF/RaiA"/>
</dbReference>
<dbReference type="RefSeq" id="WP_011468081.1">
    <property type="nucleotide sequence ID" value="NZ_CP123764.1"/>
</dbReference>
<sequence>MKPNADVVYRDLDTSPALNDVIYKKMEKLHRYSDSIIHSKVVLDSPHNQKHKGKLYRASIEIGLKGHPLTVSQDAPNVHIAVRDAFAAAERKIKEDNSKRRPTRH</sequence>
<name>A0AAW7X1V3_9GAMM</name>
<protein>
    <submittedName>
        <fullName evidence="1">HPF/RaiA family ribosome-associated protein</fullName>
    </submittedName>
</protein>
<organism evidence="1 2">
    <name type="scientific">Saccharophagus degradans</name>
    <dbReference type="NCBI Taxonomy" id="86304"/>
    <lineage>
        <taxon>Bacteria</taxon>
        <taxon>Pseudomonadati</taxon>
        <taxon>Pseudomonadota</taxon>
        <taxon>Gammaproteobacteria</taxon>
        <taxon>Cellvibrionales</taxon>
        <taxon>Cellvibrionaceae</taxon>
        <taxon>Saccharophagus</taxon>
    </lineage>
</organism>
<comment type="caution">
    <text evidence="1">The sequence shown here is derived from an EMBL/GenBank/DDBJ whole genome shotgun (WGS) entry which is preliminary data.</text>
</comment>